<protein>
    <recommendedName>
        <fullName evidence="2">Kazal-like domain-containing protein</fullName>
    </recommendedName>
</protein>
<keyword evidence="1" id="KW-1015">Disulfide bond</keyword>
<accession>A0A8C8RJR7</accession>
<reference evidence="3" key="2">
    <citation type="submission" date="2025-09" db="UniProtKB">
        <authorList>
            <consortium name="Ensembl"/>
        </authorList>
    </citation>
    <scope>IDENTIFICATION</scope>
</reference>
<dbReference type="InterPro" id="IPR036058">
    <property type="entry name" value="Kazal_dom_sf"/>
</dbReference>
<name>A0A8C8RJR7_9SAUR</name>
<dbReference type="AlphaFoldDB" id="A0A8C8RJR7"/>
<dbReference type="InterPro" id="IPR002350">
    <property type="entry name" value="Kazal_dom"/>
</dbReference>
<evidence type="ECO:0000259" key="2">
    <source>
        <dbReference type="Pfam" id="PF00050"/>
    </source>
</evidence>
<evidence type="ECO:0000256" key="1">
    <source>
        <dbReference type="ARBA" id="ARBA00023157"/>
    </source>
</evidence>
<dbReference type="Proteomes" id="UP000694393">
    <property type="component" value="Unplaced"/>
</dbReference>
<evidence type="ECO:0000313" key="3">
    <source>
        <dbReference type="Ensembl" id="ENSPCEP00000005915.1"/>
    </source>
</evidence>
<keyword evidence="4" id="KW-1185">Reference proteome</keyword>
<sequence>VASAGAHQRNIASIRISSYSSKAEYIPSALPYHHWSHQEINFPVCGTVGITYNNGCLLCGKNLVSTFIFSFDVSHYEENT</sequence>
<feature type="domain" description="Kazal-like" evidence="2">
    <location>
        <begin position="42"/>
        <end position="64"/>
    </location>
</feature>
<dbReference type="Ensembl" id="ENSPCET00000006136.1">
    <property type="protein sequence ID" value="ENSPCEP00000005915.1"/>
    <property type="gene ID" value="ENSPCEG00000004807.1"/>
</dbReference>
<dbReference type="SUPFAM" id="SSF100895">
    <property type="entry name" value="Kazal-type serine protease inhibitors"/>
    <property type="match status" value="1"/>
</dbReference>
<dbReference type="Gene3D" id="3.30.60.30">
    <property type="match status" value="1"/>
</dbReference>
<proteinExistence type="predicted"/>
<organism evidence="3 4">
    <name type="scientific">Pelusios castaneus</name>
    <name type="common">West African mud turtle</name>
    <dbReference type="NCBI Taxonomy" id="367368"/>
    <lineage>
        <taxon>Eukaryota</taxon>
        <taxon>Metazoa</taxon>
        <taxon>Chordata</taxon>
        <taxon>Craniata</taxon>
        <taxon>Vertebrata</taxon>
        <taxon>Euteleostomi</taxon>
        <taxon>Archelosauria</taxon>
        <taxon>Testudinata</taxon>
        <taxon>Testudines</taxon>
        <taxon>Pleurodira</taxon>
        <taxon>Pelomedusidae</taxon>
        <taxon>Pelusios</taxon>
    </lineage>
</organism>
<evidence type="ECO:0000313" key="4">
    <source>
        <dbReference type="Proteomes" id="UP000694393"/>
    </source>
</evidence>
<dbReference type="Pfam" id="PF00050">
    <property type="entry name" value="Kazal_1"/>
    <property type="match status" value="1"/>
</dbReference>
<reference evidence="3" key="1">
    <citation type="submission" date="2025-08" db="UniProtKB">
        <authorList>
            <consortium name="Ensembl"/>
        </authorList>
    </citation>
    <scope>IDENTIFICATION</scope>
</reference>